<sequence>MAGGDGHGWPCGMWSPSYSPVLMTFWMALATCPLSRELRSLTRRMRQVQSTTRDPASSTSPTARSGSGVSVKRCSPAPQHGWTRGWGWPGPAHKPAPTDSPTPGPQHNISQPCPTFQHFSITHTTPSPTCTSPAPCPVPQPCPSPPHPLTLLPGDVVKDLNALSAAVAGGCAVCGGAKPHSGHLQGEGGLQLAPQCPLPVLAHHPSLWECLVAPAGPRAPHLWGCRSTPDADEAPVAQALVPCRDARDHRLVQLQQHTCWRGHPGANSTHRLGTSSLAWGHHCQPGNTWIQ</sequence>
<reference evidence="2" key="2">
    <citation type="submission" date="2025-09" db="UniProtKB">
        <authorList>
            <consortium name="Ensembl"/>
        </authorList>
    </citation>
    <scope>IDENTIFICATION</scope>
</reference>
<evidence type="ECO:0000256" key="1">
    <source>
        <dbReference type="SAM" id="MobiDB-lite"/>
    </source>
</evidence>
<dbReference type="Ensembl" id="ENSSCAT00000000059.1">
    <property type="protein sequence ID" value="ENSSCAP00000000050.1"/>
    <property type="gene ID" value="ENSSCAG00000000046.1"/>
</dbReference>
<reference evidence="2" key="1">
    <citation type="submission" date="2025-08" db="UniProtKB">
        <authorList>
            <consortium name="Ensembl"/>
        </authorList>
    </citation>
    <scope>IDENTIFICATION</scope>
</reference>
<dbReference type="Proteomes" id="UP000694409">
    <property type="component" value="Unassembled WGS sequence"/>
</dbReference>
<dbReference type="GeneTree" id="ENSGT00990000204195"/>
<dbReference type="AlphaFoldDB" id="A0A8C9L228"/>
<evidence type="ECO:0000313" key="2">
    <source>
        <dbReference type="Ensembl" id="ENSSCAP00000000050.1"/>
    </source>
</evidence>
<protein>
    <submittedName>
        <fullName evidence="2">Uncharacterized protein</fullName>
    </submittedName>
</protein>
<keyword evidence="3" id="KW-1185">Reference proteome</keyword>
<feature type="compositionally biased region" description="Polar residues" evidence="1">
    <location>
        <begin position="47"/>
        <end position="68"/>
    </location>
</feature>
<feature type="region of interest" description="Disordered" evidence="1">
    <location>
        <begin position="43"/>
        <end position="118"/>
    </location>
</feature>
<feature type="compositionally biased region" description="Polar residues" evidence="1">
    <location>
        <begin position="105"/>
        <end position="118"/>
    </location>
</feature>
<organism evidence="2 3">
    <name type="scientific">Serinus canaria</name>
    <name type="common">Island canary</name>
    <name type="synonym">Fringilla canaria</name>
    <dbReference type="NCBI Taxonomy" id="9135"/>
    <lineage>
        <taxon>Eukaryota</taxon>
        <taxon>Metazoa</taxon>
        <taxon>Chordata</taxon>
        <taxon>Craniata</taxon>
        <taxon>Vertebrata</taxon>
        <taxon>Euteleostomi</taxon>
        <taxon>Archelosauria</taxon>
        <taxon>Archosauria</taxon>
        <taxon>Dinosauria</taxon>
        <taxon>Saurischia</taxon>
        <taxon>Theropoda</taxon>
        <taxon>Coelurosauria</taxon>
        <taxon>Aves</taxon>
        <taxon>Neognathae</taxon>
        <taxon>Neoaves</taxon>
        <taxon>Telluraves</taxon>
        <taxon>Australaves</taxon>
        <taxon>Passeriformes</taxon>
        <taxon>Passeroidea</taxon>
        <taxon>Fringillidae</taxon>
        <taxon>Carduelinae</taxon>
        <taxon>Serinus</taxon>
    </lineage>
</organism>
<proteinExistence type="predicted"/>
<accession>A0A8C9L228</accession>
<feature type="compositionally biased region" description="Pro residues" evidence="1">
    <location>
        <begin position="92"/>
        <end position="104"/>
    </location>
</feature>
<evidence type="ECO:0000313" key="3">
    <source>
        <dbReference type="Proteomes" id="UP000694409"/>
    </source>
</evidence>
<name>A0A8C9L228_SERCA</name>